<dbReference type="Proteomes" id="UP000230423">
    <property type="component" value="Unassembled WGS sequence"/>
</dbReference>
<reference evidence="2 3" key="1">
    <citation type="submission" date="2015-09" db="EMBL/GenBank/DDBJ databases">
        <title>Draft genome of the parasitic nematode Teladorsagia circumcincta isolate WARC Sus (inbred).</title>
        <authorList>
            <person name="Mitreva M."/>
        </authorList>
    </citation>
    <scope>NUCLEOTIDE SEQUENCE [LARGE SCALE GENOMIC DNA]</scope>
    <source>
        <strain evidence="2 3">S</strain>
    </source>
</reference>
<feature type="compositionally biased region" description="Basic and acidic residues" evidence="1">
    <location>
        <begin position="162"/>
        <end position="177"/>
    </location>
</feature>
<organism evidence="2 3">
    <name type="scientific">Teladorsagia circumcincta</name>
    <name type="common">Brown stomach worm</name>
    <name type="synonym">Ostertagia circumcincta</name>
    <dbReference type="NCBI Taxonomy" id="45464"/>
    <lineage>
        <taxon>Eukaryota</taxon>
        <taxon>Metazoa</taxon>
        <taxon>Ecdysozoa</taxon>
        <taxon>Nematoda</taxon>
        <taxon>Chromadorea</taxon>
        <taxon>Rhabditida</taxon>
        <taxon>Rhabditina</taxon>
        <taxon>Rhabditomorpha</taxon>
        <taxon>Strongyloidea</taxon>
        <taxon>Trichostrongylidae</taxon>
        <taxon>Teladorsagia</taxon>
    </lineage>
</organism>
<accession>A0A2G9V279</accession>
<name>A0A2G9V279_TELCI</name>
<keyword evidence="3" id="KW-1185">Reference proteome</keyword>
<sequence>MPKWPLLAKLREAERELLAAGNPIAIERQQMREYSRQLRSELVHEQSLLEEQMRQMNQLYLEYLAAQQLLLTQGVDGGFQTGEGVTNDNIALGLPLVNEQRVVIPVSDGIERESLIEVSHLDSDEGNREVLTATSSEVEKDVPMEVDDDSECATKPELSIADEGRGDPISGMEREPVEPAAVFNSSVVVTSSPSVVMSPSSGGQTRVLSGTDKSFGGGGSQSSPEL</sequence>
<feature type="region of interest" description="Disordered" evidence="1">
    <location>
        <begin position="191"/>
        <end position="226"/>
    </location>
</feature>
<protein>
    <submittedName>
        <fullName evidence="2">Uncharacterized protein</fullName>
    </submittedName>
</protein>
<gene>
    <name evidence="2" type="ORF">TELCIR_01323</name>
</gene>
<feature type="compositionally biased region" description="Polar residues" evidence="1">
    <location>
        <begin position="202"/>
        <end position="212"/>
    </location>
</feature>
<feature type="compositionally biased region" description="Low complexity" evidence="1">
    <location>
        <begin position="191"/>
        <end position="201"/>
    </location>
</feature>
<feature type="region of interest" description="Disordered" evidence="1">
    <location>
        <begin position="146"/>
        <end position="178"/>
    </location>
</feature>
<evidence type="ECO:0000256" key="1">
    <source>
        <dbReference type="SAM" id="MobiDB-lite"/>
    </source>
</evidence>
<evidence type="ECO:0000313" key="3">
    <source>
        <dbReference type="Proteomes" id="UP000230423"/>
    </source>
</evidence>
<dbReference type="OrthoDB" id="270417at2759"/>
<dbReference type="AlphaFoldDB" id="A0A2G9V279"/>
<proteinExistence type="predicted"/>
<evidence type="ECO:0000313" key="2">
    <source>
        <dbReference type="EMBL" id="PIO76609.1"/>
    </source>
</evidence>
<dbReference type="EMBL" id="KZ345040">
    <property type="protein sequence ID" value="PIO76609.1"/>
    <property type="molecule type" value="Genomic_DNA"/>
</dbReference>